<dbReference type="GO" id="GO:0003677">
    <property type="term" value="F:DNA binding"/>
    <property type="evidence" value="ECO:0007669"/>
    <property type="project" value="UniProtKB-KW"/>
</dbReference>
<dbReference type="GO" id="GO:0009307">
    <property type="term" value="P:DNA restriction-modification system"/>
    <property type="evidence" value="ECO:0007669"/>
    <property type="project" value="UniProtKB-KW"/>
</dbReference>
<evidence type="ECO:0000313" key="7">
    <source>
        <dbReference type="Proteomes" id="UP000595224"/>
    </source>
</evidence>
<dbReference type="RefSeq" id="WP_198442820.1">
    <property type="nucleotide sequence ID" value="NZ_CBCSHE010000019.1"/>
</dbReference>
<dbReference type="EMBL" id="CP064936">
    <property type="protein sequence ID" value="QQA01231.1"/>
    <property type="molecule type" value="Genomic_DNA"/>
</dbReference>
<evidence type="ECO:0000256" key="3">
    <source>
        <dbReference type="ARBA" id="ARBA00023125"/>
    </source>
</evidence>
<gene>
    <name evidence="6" type="ORF">IWA51_01000</name>
</gene>
<feature type="domain" description="Type I restriction modification DNA specificity" evidence="5">
    <location>
        <begin position="100"/>
        <end position="261"/>
    </location>
</feature>
<dbReference type="Pfam" id="PF01420">
    <property type="entry name" value="Methylase_S"/>
    <property type="match status" value="2"/>
</dbReference>
<dbReference type="PANTHER" id="PTHR43140:SF1">
    <property type="entry name" value="TYPE I RESTRICTION ENZYME ECOKI SPECIFICITY SUBUNIT"/>
    <property type="match status" value="1"/>
</dbReference>
<dbReference type="InterPro" id="IPR000055">
    <property type="entry name" value="Restrct_endonuc_typeI_TRD"/>
</dbReference>
<dbReference type="Proteomes" id="UP000595224">
    <property type="component" value="Chromosome"/>
</dbReference>
<dbReference type="CDD" id="cd17244">
    <property type="entry name" value="RMtype1_S_Apa101655I-TRD2-CR2_like"/>
    <property type="match status" value="1"/>
</dbReference>
<evidence type="ECO:0000256" key="2">
    <source>
        <dbReference type="ARBA" id="ARBA00022747"/>
    </source>
</evidence>
<dbReference type="KEGG" id="tper:IWA51_01000"/>
<sequence length="521" mass="58211">MTAQDLKNSILQLAVEGKLLKGGSLPLATAGKPSSATPSAGTPRNAPSDQKTGAELLQQIKAEKEKLIAEGKIKKDTTKAGASGRALAEITEDEIPFDIPESWCWCRLGEIGDWGAGATPQRGNPDYYQNGTIPWIKTGELNNGIVSEACEFITEKALNECSLRYNRVGDVLIAMYGATIGKLAIAGIELTTNQACCACTCHNGVYNKYLFYFLMSQKSVFEKKAEGGAQPNISREKIVKTLIPLPPLAEQKAIVAKIEELLPYIQKYDVAHTKLQEFNKKFPVDMQKSILQQAIMGKLVPQLKEDGNAKDLLEKIKAQKARLIAEGKIKKDKPLAEITEDEKPFDIPESWCWVKFGDLCERITGKTPERANDIYWNKGKYNWVSISDMTDYGFVKETKESISEEASVEYWNKRISQKNSLLMSFKLTVGRTSILDIDAYHNEAIITIKPFVDEEYAIRNYFFYSLPLLTKMGDFKDAIKGRTLNKDSIANLLIPLPPLAEQKRIVEKIEELLPLCKKLVK</sequence>
<keyword evidence="7" id="KW-1185">Reference proteome</keyword>
<protein>
    <submittedName>
        <fullName evidence="6">Restriction endonuclease subunit S</fullName>
    </submittedName>
</protein>
<feature type="domain" description="Type I restriction modification DNA specificity" evidence="5">
    <location>
        <begin position="348"/>
        <end position="512"/>
    </location>
</feature>
<name>A0A7T3RDN4_9SPIR</name>
<keyword evidence="2" id="KW-0680">Restriction system</keyword>
<keyword evidence="3" id="KW-0238">DNA-binding</keyword>
<evidence type="ECO:0000313" key="6">
    <source>
        <dbReference type="EMBL" id="QQA01231.1"/>
    </source>
</evidence>
<feature type="compositionally biased region" description="Polar residues" evidence="4">
    <location>
        <begin position="32"/>
        <end position="51"/>
    </location>
</feature>
<dbReference type="CDD" id="cd17515">
    <property type="entry name" value="RMtype1_S_MjaORF132P_Sau1132ORF3780P-TRD1-CR1_like"/>
    <property type="match status" value="1"/>
</dbReference>
<dbReference type="REBASE" id="492492">
    <property type="entry name" value="S2.TspC2812ORF990P"/>
</dbReference>
<feature type="region of interest" description="Disordered" evidence="4">
    <location>
        <begin position="26"/>
        <end position="53"/>
    </location>
</feature>
<keyword evidence="6" id="KW-0540">Nuclease</keyword>
<dbReference type="InterPro" id="IPR051212">
    <property type="entry name" value="Type-I_RE_S_subunit"/>
</dbReference>
<organism evidence="6 7">
    <name type="scientific">Treponema peruense</name>
    <dbReference type="NCBI Taxonomy" id="2787628"/>
    <lineage>
        <taxon>Bacteria</taxon>
        <taxon>Pseudomonadati</taxon>
        <taxon>Spirochaetota</taxon>
        <taxon>Spirochaetia</taxon>
        <taxon>Spirochaetales</taxon>
        <taxon>Treponemataceae</taxon>
        <taxon>Treponema</taxon>
    </lineage>
</organism>
<proteinExistence type="inferred from homology"/>
<dbReference type="SUPFAM" id="SSF116734">
    <property type="entry name" value="DNA methylase specificity domain"/>
    <property type="match status" value="2"/>
</dbReference>
<dbReference type="InterPro" id="IPR044946">
    <property type="entry name" value="Restrct_endonuc_typeI_TRD_sf"/>
</dbReference>
<evidence type="ECO:0000256" key="1">
    <source>
        <dbReference type="ARBA" id="ARBA00010923"/>
    </source>
</evidence>
<comment type="similarity">
    <text evidence="1">Belongs to the type-I restriction system S methylase family.</text>
</comment>
<dbReference type="PANTHER" id="PTHR43140">
    <property type="entry name" value="TYPE-1 RESTRICTION ENZYME ECOKI SPECIFICITY PROTEIN"/>
    <property type="match status" value="1"/>
</dbReference>
<evidence type="ECO:0000259" key="5">
    <source>
        <dbReference type="Pfam" id="PF01420"/>
    </source>
</evidence>
<dbReference type="Gene3D" id="3.90.220.20">
    <property type="entry name" value="DNA methylase specificity domains"/>
    <property type="match status" value="2"/>
</dbReference>
<keyword evidence="6" id="KW-0378">Hydrolase</keyword>
<dbReference type="GO" id="GO:0004519">
    <property type="term" value="F:endonuclease activity"/>
    <property type="evidence" value="ECO:0007669"/>
    <property type="project" value="UniProtKB-KW"/>
</dbReference>
<keyword evidence="6" id="KW-0255">Endonuclease</keyword>
<dbReference type="AlphaFoldDB" id="A0A7T3RDN4"/>
<accession>A0A7T3RDN4</accession>
<evidence type="ECO:0000256" key="4">
    <source>
        <dbReference type="SAM" id="MobiDB-lite"/>
    </source>
</evidence>
<reference evidence="6 7" key="1">
    <citation type="submission" date="2020-11" db="EMBL/GenBank/DDBJ databases">
        <title>Treponema Peruensis nv. sp., first commensal Treponema isolated from human feces.</title>
        <authorList>
            <person name="Belkhou C."/>
            <person name="Raes J."/>
        </authorList>
    </citation>
    <scope>NUCLEOTIDE SEQUENCE [LARGE SCALE GENOMIC DNA]</scope>
    <source>
        <strain evidence="6 7">RCC2812</strain>
    </source>
</reference>